<protein>
    <submittedName>
        <fullName evidence="1">Uncharacterized protein</fullName>
    </submittedName>
</protein>
<accession>A0A644YMW7</accession>
<sequence>MQAEALRARALELAEAFRKLRARKAVLGLARVTHDGVAQHELAAGVEAAADDFRNAAVFREKRNMRDVVKVDQNLHLARKAELFRGRIVGGKHDVRSSNADRAGKQQFRHGRAVHSAADAVQELHNRGVWQRLDREIFAKTVVPGERFLQAEHILANAGFVVDMKRRGVFQHDGFQFLFAKRQCSHALSSFKRRSISRPASRSAIEWRLS</sequence>
<reference evidence="1" key="1">
    <citation type="submission" date="2019-08" db="EMBL/GenBank/DDBJ databases">
        <authorList>
            <person name="Kucharzyk K."/>
            <person name="Murdoch R.W."/>
            <person name="Higgins S."/>
            <person name="Loffler F."/>
        </authorList>
    </citation>
    <scope>NUCLEOTIDE SEQUENCE</scope>
</reference>
<comment type="caution">
    <text evidence="1">The sequence shown here is derived from an EMBL/GenBank/DDBJ whole genome shotgun (WGS) entry which is preliminary data.</text>
</comment>
<organism evidence="1">
    <name type="scientific">bioreactor metagenome</name>
    <dbReference type="NCBI Taxonomy" id="1076179"/>
    <lineage>
        <taxon>unclassified sequences</taxon>
        <taxon>metagenomes</taxon>
        <taxon>ecological metagenomes</taxon>
    </lineage>
</organism>
<gene>
    <name evidence="1" type="ORF">SDC9_76467</name>
</gene>
<dbReference type="EMBL" id="VSSQ01005644">
    <property type="protein sequence ID" value="MPM29925.1"/>
    <property type="molecule type" value="Genomic_DNA"/>
</dbReference>
<evidence type="ECO:0000313" key="1">
    <source>
        <dbReference type="EMBL" id="MPM29925.1"/>
    </source>
</evidence>
<proteinExistence type="predicted"/>
<dbReference type="AlphaFoldDB" id="A0A644YMW7"/>
<name>A0A644YMW7_9ZZZZ</name>